<evidence type="ECO:0000313" key="1">
    <source>
        <dbReference type="EMBL" id="KAH7921378.1"/>
    </source>
</evidence>
<keyword evidence="2" id="KW-1185">Reference proteome</keyword>
<reference evidence="1" key="1">
    <citation type="journal article" date="2021" name="New Phytol.">
        <title>Evolutionary innovations through gain and loss of genes in the ectomycorrhizal Boletales.</title>
        <authorList>
            <person name="Wu G."/>
            <person name="Miyauchi S."/>
            <person name="Morin E."/>
            <person name="Kuo A."/>
            <person name="Drula E."/>
            <person name="Varga T."/>
            <person name="Kohler A."/>
            <person name="Feng B."/>
            <person name="Cao Y."/>
            <person name="Lipzen A."/>
            <person name="Daum C."/>
            <person name="Hundley H."/>
            <person name="Pangilinan J."/>
            <person name="Johnson J."/>
            <person name="Barry K."/>
            <person name="LaButti K."/>
            <person name="Ng V."/>
            <person name="Ahrendt S."/>
            <person name="Min B."/>
            <person name="Choi I.G."/>
            <person name="Park H."/>
            <person name="Plett J.M."/>
            <person name="Magnuson J."/>
            <person name="Spatafora J.W."/>
            <person name="Nagy L.G."/>
            <person name="Henrissat B."/>
            <person name="Grigoriev I.V."/>
            <person name="Yang Z.L."/>
            <person name="Xu J."/>
            <person name="Martin F.M."/>
        </authorList>
    </citation>
    <scope>NUCLEOTIDE SEQUENCE</scope>
    <source>
        <strain evidence="1">KUC20120723A-06</strain>
    </source>
</reference>
<evidence type="ECO:0000313" key="2">
    <source>
        <dbReference type="Proteomes" id="UP000790709"/>
    </source>
</evidence>
<sequence>MGSIIRGPCDRPDVLLVFIMDTVHMYVTATFFWMMLISGHNSFARILDLPWQLTVMIQLCYCTTFIVQSFYAHRVWIISGRNKSVTTLVFGMATAQMVVGTMCVSIGIRKQSVDDIFSSRLSGAGALLSVFCDTLITGAVFFYLHPRRWGIRRKESVFRHLTRIFIQMGLLTCLTSLLMFVLYCVQGNKLYTGGPGVVLSKSYVNSLLAVLNARKTMRERRQAPVSTIELPTIQVSTGTDTTSSSAPD</sequence>
<dbReference type="EMBL" id="MU266529">
    <property type="protein sequence ID" value="KAH7921378.1"/>
    <property type="molecule type" value="Genomic_DNA"/>
</dbReference>
<dbReference type="Proteomes" id="UP000790709">
    <property type="component" value="Unassembled WGS sequence"/>
</dbReference>
<name>A0ACB8B843_9AGAM</name>
<organism evidence="1 2">
    <name type="scientific">Leucogyrophana mollusca</name>
    <dbReference type="NCBI Taxonomy" id="85980"/>
    <lineage>
        <taxon>Eukaryota</taxon>
        <taxon>Fungi</taxon>
        <taxon>Dikarya</taxon>
        <taxon>Basidiomycota</taxon>
        <taxon>Agaricomycotina</taxon>
        <taxon>Agaricomycetes</taxon>
        <taxon>Agaricomycetidae</taxon>
        <taxon>Boletales</taxon>
        <taxon>Boletales incertae sedis</taxon>
        <taxon>Leucogyrophana</taxon>
    </lineage>
</organism>
<protein>
    <submittedName>
        <fullName evidence="1">Uncharacterized protein</fullName>
    </submittedName>
</protein>
<gene>
    <name evidence="1" type="ORF">BV22DRAFT_735766</name>
</gene>
<proteinExistence type="predicted"/>
<accession>A0ACB8B843</accession>
<comment type="caution">
    <text evidence="1">The sequence shown here is derived from an EMBL/GenBank/DDBJ whole genome shotgun (WGS) entry which is preliminary data.</text>
</comment>